<feature type="compositionally biased region" description="Acidic residues" evidence="1">
    <location>
        <begin position="152"/>
        <end position="173"/>
    </location>
</feature>
<protein>
    <submittedName>
        <fullName evidence="3">Uncharacterized protein</fullName>
    </submittedName>
</protein>
<keyword evidence="2" id="KW-0812">Transmembrane</keyword>
<organism evidence="3">
    <name type="scientific">Burkholderia pseudomallei 1710a</name>
    <dbReference type="NCBI Taxonomy" id="320371"/>
    <lineage>
        <taxon>Bacteria</taxon>
        <taxon>Pseudomonadati</taxon>
        <taxon>Pseudomonadota</taxon>
        <taxon>Betaproteobacteria</taxon>
        <taxon>Burkholderiales</taxon>
        <taxon>Burkholderiaceae</taxon>
        <taxon>Burkholderia</taxon>
        <taxon>pseudomallei group</taxon>
    </lineage>
</organism>
<evidence type="ECO:0000256" key="1">
    <source>
        <dbReference type="SAM" id="MobiDB-lite"/>
    </source>
</evidence>
<feature type="compositionally biased region" description="Pro residues" evidence="1">
    <location>
        <begin position="112"/>
        <end position="121"/>
    </location>
</feature>
<reference evidence="3" key="1">
    <citation type="submission" date="2009-05" db="EMBL/GenBank/DDBJ databases">
        <authorList>
            <person name="Harkins D.M."/>
            <person name="DeShazer D."/>
            <person name="Woods D.E."/>
            <person name="Brinkac L.M."/>
            <person name="Brown K.A."/>
            <person name="Hung G.C."/>
            <person name="Tuanyok A."/>
            <person name="Zhang B."/>
            <person name="Nierman W.C."/>
        </authorList>
    </citation>
    <scope>NUCLEOTIDE SEQUENCE [LARGE SCALE GENOMIC DNA]</scope>
    <source>
        <strain evidence="3">1710a</strain>
    </source>
</reference>
<dbReference type="EMBL" id="CM000832">
    <property type="protein sequence ID" value="EET08157.1"/>
    <property type="molecule type" value="Genomic_DNA"/>
</dbReference>
<feature type="transmembrane region" description="Helical" evidence="2">
    <location>
        <begin position="72"/>
        <end position="91"/>
    </location>
</feature>
<feature type="region of interest" description="Disordered" evidence="1">
    <location>
        <begin position="105"/>
        <end position="173"/>
    </location>
</feature>
<evidence type="ECO:0000313" key="3">
    <source>
        <dbReference type="EMBL" id="EET08157.1"/>
    </source>
</evidence>
<gene>
    <name evidence="3" type="ORF">BURPS1710A_1066</name>
</gene>
<keyword evidence="2" id="KW-0472">Membrane</keyword>
<evidence type="ECO:0000256" key="2">
    <source>
        <dbReference type="SAM" id="Phobius"/>
    </source>
</evidence>
<name>A0A0E1WEY9_BURPE</name>
<feature type="transmembrane region" description="Helical" evidence="2">
    <location>
        <begin position="21"/>
        <end position="39"/>
    </location>
</feature>
<dbReference type="AlphaFoldDB" id="A0A0E1WEY9"/>
<feature type="transmembrane region" description="Helical" evidence="2">
    <location>
        <begin position="180"/>
        <end position="206"/>
    </location>
</feature>
<dbReference type="RefSeq" id="WP_004526174.1">
    <property type="nucleotide sequence ID" value="NZ_CM000832.1"/>
</dbReference>
<sequence length="213" mass="22236">MMRSRTNGAIDTPRARRAQHRLLWACMLAGLVGAPALWMSQMLVSETLSSVACDPLGVPHALPQWPQFAGRLALFAALALLLGIACAALAWRGLRRSAAAAPRAARDADAAPPGPPAPASPASPRTTDRAPAHAPARDPLDAANREPNAPGEPDELGELGELGEPDVPDEPDDAASKTRFIAVCGLLAGVGFALGLIFTGLAVIFVEPCHPWR</sequence>
<dbReference type="HOGENOM" id="CLU_1425563_0_0_4"/>
<accession>A0A0E1WEY9</accession>
<proteinExistence type="predicted"/>
<keyword evidence="2" id="KW-1133">Transmembrane helix</keyword>
<dbReference type="Proteomes" id="UP000001812">
    <property type="component" value="Chromosome I"/>
</dbReference>
<feature type="compositionally biased region" description="Basic and acidic residues" evidence="1">
    <location>
        <begin position="126"/>
        <end position="144"/>
    </location>
</feature>